<dbReference type="AlphaFoldDB" id="A0AAD7S2A3"/>
<sequence>MSLLRDDALIRGSMWGPLKLCFTRLKDKWNGRQFSSVHLPYPMLSLGSSPVFTSPQCWNRESPDIRATQSTSTKWRKRWKIPPAVEERLLLLVVSCMEDHWAMLH</sequence>
<gene>
    <name evidence="1" type="ORF">AAFF_G00043830</name>
</gene>
<organism evidence="1 2">
    <name type="scientific">Aldrovandia affinis</name>
    <dbReference type="NCBI Taxonomy" id="143900"/>
    <lineage>
        <taxon>Eukaryota</taxon>
        <taxon>Metazoa</taxon>
        <taxon>Chordata</taxon>
        <taxon>Craniata</taxon>
        <taxon>Vertebrata</taxon>
        <taxon>Euteleostomi</taxon>
        <taxon>Actinopterygii</taxon>
        <taxon>Neopterygii</taxon>
        <taxon>Teleostei</taxon>
        <taxon>Notacanthiformes</taxon>
        <taxon>Halosauridae</taxon>
        <taxon>Aldrovandia</taxon>
    </lineage>
</organism>
<accession>A0AAD7S2A3</accession>
<keyword evidence="2" id="KW-1185">Reference proteome</keyword>
<reference evidence="1" key="1">
    <citation type="journal article" date="2023" name="Science">
        <title>Genome structures resolve the early diversification of teleost fishes.</title>
        <authorList>
            <person name="Parey E."/>
            <person name="Louis A."/>
            <person name="Montfort J."/>
            <person name="Bouchez O."/>
            <person name="Roques C."/>
            <person name="Iampietro C."/>
            <person name="Lluch J."/>
            <person name="Castinel A."/>
            <person name="Donnadieu C."/>
            <person name="Desvignes T."/>
            <person name="Floi Bucao C."/>
            <person name="Jouanno E."/>
            <person name="Wen M."/>
            <person name="Mejri S."/>
            <person name="Dirks R."/>
            <person name="Jansen H."/>
            <person name="Henkel C."/>
            <person name="Chen W.J."/>
            <person name="Zahm M."/>
            <person name="Cabau C."/>
            <person name="Klopp C."/>
            <person name="Thompson A.W."/>
            <person name="Robinson-Rechavi M."/>
            <person name="Braasch I."/>
            <person name="Lecointre G."/>
            <person name="Bobe J."/>
            <person name="Postlethwait J.H."/>
            <person name="Berthelot C."/>
            <person name="Roest Crollius H."/>
            <person name="Guiguen Y."/>
        </authorList>
    </citation>
    <scope>NUCLEOTIDE SEQUENCE</scope>
    <source>
        <strain evidence="1">NC1722</strain>
    </source>
</reference>
<name>A0AAD7S2A3_9TELE</name>
<proteinExistence type="predicted"/>
<evidence type="ECO:0000313" key="2">
    <source>
        <dbReference type="Proteomes" id="UP001221898"/>
    </source>
</evidence>
<evidence type="ECO:0000313" key="1">
    <source>
        <dbReference type="EMBL" id="KAJ8394580.1"/>
    </source>
</evidence>
<comment type="caution">
    <text evidence="1">The sequence shown here is derived from an EMBL/GenBank/DDBJ whole genome shotgun (WGS) entry which is preliminary data.</text>
</comment>
<protein>
    <submittedName>
        <fullName evidence="1">Uncharacterized protein</fullName>
    </submittedName>
</protein>
<dbReference type="EMBL" id="JAINUG010000124">
    <property type="protein sequence ID" value="KAJ8394580.1"/>
    <property type="molecule type" value="Genomic_DNA"/>
</dbReference>
<dbReference type="Proteomes" id="UP001221898">
    <property type="component" value="Unassembled WGS sequence"/>
</dbReference>